<sequence length="129" mass="13693">MALAGTYELVKSEGVDEFYKALTNKTPEKKVQQSKKLEIAINGDQVTLDCGAAKTKATYTLGNNAEGCGSGSAKNAIAKLSGNVLIVLDKNEHGLIQRSYKLSGSELTVTLTSSKKGVPTAQIVYIKVK</sequence>
<dbReference type="InParanoid" id="A0A6J2Y9K0"/>
<dbReference type="RefSeq" id="XP_030760162.1">
    <property type="nucleotide sequence ID" value="XM_030904302.1"/>
</dbReference>
<dbReference type="OrthoDB" id="412780at2759"/>
<keyword evidence="1" id="KW-1185">Reference proteome</keyword>
<protein>
    <submittedName>
        <fullName evidence="2">Uncharacterized protein LOC115885401</fullName>
    </submittedName>
</protein>
<name>A0A6J2Y9K0_SITOR</name>
<organism evidence="1 2">
    <name type="scientific">Sitophilus oryzae</name>
    <name type="common">Rice weevil</name>
    <name type="synonym">Curculio oryzae</name>
    <dbReference type="NCBI Taxonomy" id="7048"/>
    <lineage>
        <taxon>Eukaryota</taxon>
        <taxon>Metazoa</taxon>
        <taxon>Ecdysozoa</taxon>
        <taxon>Arthropoda</taxon>
        <taxon>Hexapoda</taxon>
        <taxon>Insecta</taxon>
        <taxon>Pterygota</taxon>
        <taxon>Neoptera</taxon>
        <taxon>Endopterygota</taxon>
        <taxon>Coleoptera</taxon>
        <taxon>Polyphaga</taxon>
        <taxon>Cucujiformia</taxon>
        <taxon>Curculionidae</taxon>
        <taxon>Dryophthorinae</taxon>
        <taxon>Sitophilus</taxon>
    </lineage>
</organism>
<dbReference type="GeneID" id="115885401"/>
<dbReference type="Proteomes" id="UP000504635">
    <property type="component" value="Unplaced"/>
</dbReference>
<evidence type="ECO:0000313" key="2">
    <source>
        <dbReference type="RefSeq" id="XP_030760162.1"/>
    </source>
</evidence>
<reference evidence="2" key="1">
    <citation type="submission" date="2025-08" db="UniProtKB">
        <authorList>
            <consortium name="RefSeq"/>
        </authorList>
    </citation>
    <scope>IDENTIFICATION</scope>
    <source>
        <tissue evidence="2">Gonads</tissue>
    </source>
</reference>
<evidence type="ECO:0000313" key="1">
    <source>
        <dbReference type="Proteomes" id="UP000504635"/>
    </source>
</evidence>
<dbReference type="InterPro" id="IPR012674">
    <property type="entry name" value="Calycin"/>
</dbReference>
<accession>A0A6J2Y9K0</accession>
<dbReference type="SUPFAM" id="SSF50814">
    <property type="entry name" value="Lipocalins"/>
    <property type="match status" value="1"/>
</dbReference>
<gene>
    <name evidence="2" type="primary">LOC115885401</name>
</gene>
<dbReference type="KEGG" id="soy:115885401"/>
<dbReference type="Gene3D" id="2.40.128.20">
    <property type="match status" value="1"/>
</dbReference>
<dbReference type="AlphaFoldDB" id="A0A6J2Y9K0"/>
<proteinExistence type="predicted"/>